<dbReference type="PANTHER" id="PTHR13931">
    <property type="entry name" value="UBIQUITINATION FACTOR E4"/>
    <property type="match status" value="1"/>
</dbReference>
<dbReference type="Gene3D" id="3.30.40.10">
    <property type="entry name" value="Zinc/RING finger domain, C3HC4 (zinc finger)"/>
    <property type="match status" value="1"/>
</dbReference>
<dbReference type="EC" id="2.3.2.27" evidence="6"/>
<dbReference type="SMART" id="SM00504">
    <property type="entry name" value="Ubox"/>
    <property type="match status" value="1"/>
</dbReference>
<proteinExistence type="inferred from homology"/>
<evidence type="ECO:0000256" key="1">
    <source>
        <dbReference type="ARBA" id="ARBA00000900"/>
    </source>
</evidence>
<dbReference type="PROSITE" id="PS51698">
    <property type="entry name" value="U_BOX"/>
    <property type="match status" value="1"/>
</dbReference>
<evidence type="ECO:0000256" key="2">
    <source>
        <dbReference type="ARBA" id="ARBA00004123"/>
    </source>
</evidence>
<sequence length="1156" mass="128952">MTKTAWKMRTTIIISNINTGLESKQCEAEAQRHSQNDKLQVAMSSSVQASGTASDPGAAQWTQAAIQRILNVTLNRDQAEQSSWSLTYLKEVAEELAEENGGSVPALEVGIVDRLLLSRLSMDPEGDVMTDDPEHITVLASLPRDESSWDYLAQSWIRCKQEESGFRKLSASIVGPRQAVLDQIRQLLVSYIGLVLQNPEMFPRYRKRGKLTVSPLVLVPTLLKANTSSSGSSLYGGGASSSSTSSIADWTTLPADEVSSFLTDLIARYGKEDEDELGAILEPALRDITRRVRDGDQDDATSDSNSSSAPSQSGAAPSGDLQRRMAEAMRTRNFGALAQMLQQQQGGGGAGAGGGGDDARQALAALLGGAGATGGVGSPPKEGMTLAGLEWRVHSNAVAEIVGHQRLAEMVTGLESFNPADITAPAFERDSLFGPLLRLSAFTATYPSLTRQFFSNMKGRPRAEVDNNYVTVRGALDLMYAVNFQIFNALLRASAESRERVLDFWAKACRLNVKRGAMRVKPELVSSDGLMVNLFEMLLRFAEPFMDARYSKIGRVEPEYLRIQKRYDISELTRLRATEQEAKEWVESATPPSTQPNFITEAFYLTIRLANLGLGKAVRSYDDKEKELGRYKQRVQEYEADRPQWQSTPQAPQYEAFIKRAKAEMEAGREELLASAAQLLNPSLTERVVTFLSFVMTWLVRMAEPTGQHPHPTVTLPLPQEVPKHFAMLPEHIFEDVVDILLFFGRYQPNCLTQSAKDDLVTFSVTFLSSGWYIKNPFLKAKLAEIIFYNVMPYGHMSTGALGETINFHPLALRHLVPAMMSFWIEAESTGSHTQFYDKFNIRYHLSQIFKVIWQNPQHKQRIREEARGRESAFVIFINRLMNDVTFLLDDALEKLQELHAKQVTMDDEAAMAALDEEQRKDIASRVSSLEGQIKSDLAFGHEFLRLLVDFTAETKDAFMTAEIVDRLAAMLNFNLDLLVGPRCQELKVKDPKKVGFDPKQLLRQILSIYLNLAAKAEFIQAIAKDGRSYRKEIFLKAAGISSRHMLKSPAEIEVLEGLVGQVEQVKQMEAEEDEDLGEIPDEYLDPLMATLMKDPVMLPKSRVIVDRSTIKSHLLSDSTDPFNRAPLKIEDVVPADELRAQIQAFTAERRALKQR</sequence>
<evidence type="ECO:0000256" key="5">
    <source>
        <dbReference type="ARBA" id="ARBA00007434"/>
    </source>
</evidence>
<evidence type="ECO:0000256" key="7">
    <source>
        <dbReference type="ARBA" id="ARBA00022490"/>
    </source>
</evidence>
<comment type="pathway">
    <text evidence="4">Protein modification; protein ubiquitination.</text>
</comment>
<accession>A0A177TMV5</accession>
<comment type="subcellular location">
    <subcellularLocation>
        <location evidence="3">Cytoplasm</location>
    </subcellularLocation>
    <subcellularLocation>
        <location evidence="2">Nucleus</location>
    </subcellularLocation>
</comment>
<dbReference type="EMBL" id="LWDF02000057">
    <property type="protein sequence ID" value="KAE8258784.1"/>
    <property type="molecule type" value="Genomic_DNA"/>
</dbReference>
<evidence type="ECO:0000256" key="8">
    <source>
        <dbReference type="ARBA" id="ARBA00022679"/>
    </source>
</evidence>
<dbReference type="Proteomes" id="UP000077521">
    <property type="component" value="Unassembled WGS sequence"/>
</dbReference>
<comment type="catalytic activity">
    <reaction evidence="1">
        <text>S-ubiquitinyl-[E2 ubiquitin-conjugating enzyme]-L-cysteine + [acceptor protein]-L-lysine = [E2 ubiquitin-conjugating enzyme]-L-cysteine + N(6)-ubiquitinyl-[acceptor protein]-L-lysine.</text>
        <dbReference type="EC" id="2.3.2.27"/>
    </reaction>
</comment>
<dbReference type="GO" id="GO:0006511">
    <property type="term" value="P:ubiquitin-dependent protein catabolic process"/>
    <property type="evidence" value="ECO:0007669"/>
    <property type="project" value="InterPro"/>
</dbReference>
<dbReference type="UniPathway" id="UPA00143"/>
<evidence type="ECO:0000313" key="13">
    <source>
        <dbReference type="EMBL" id="KAE8258784.1"/>
    </source>
</evidence>
<evidence type="ECO:0000256" key="4">
    <source>
        <dbReference type="ARBA" id="ARBA00004906"/>
    </source>
</evidence>
<reference evidence="13" key="2">
    <citation type="journal article" date="2019" name="IMA Fungus">
        <title>Genome sequencing and comparison of five Tilletia species to identify candidate genes for the detection of regulated species infecting wheat.</title>
        <authorList>
            <person name="Nguyen H.D.T."/>
            <person name="Sultana T."/>
            <person name="Kesanakurti P."/>
            <person name="Hambleton S."/>
        </authorList>
    </citation>
    <scope>NUCLEOTIDE SEQUENCE</scope>
    <source>
        <strain evidence="13">DAOMC 236416</strain>
    </source>
</reference>
<gene>
    <name evidence="13" type="ORF">A4X13_0g1455</name>
</gene>
<dbReference type="InterPro" id="IPR019474">
    <property type="entry name" value="Ub_conjug_fac_E4_core"/>
</dbReference>
<feature type="compositionally biased region" description="Polar residues" evidence="11">
    <location>
        <begin position="42"/>
        <end position="53"/>
    </location>
</feature>
<keyword evidence="14" id="KW-1185">Reference proteome</keyword>
<comment type="caution">
    <text evidence="13">The sequence shown here is derived from an EMBL/GenBank/DDBJ whole genome shotgun (WGS) entry which is preliminary data.</text>
</comment>
<dbReference type="Pfam" id="PF04564">
    <property type="entry name" value="U-box"/>
    <property type="match status" value="1"/>
</dbReference>
<evidence type="ECO:0000256" key="9">
    <source>
        <dbReference type="ARBA" id="ARBA00022786"/>
    </source>
</evidence>
<dbReference type="Pfam" id="PF10408">
    <property type="entry name" value="Ufd2P_core"/>
    <property type="match status" value="1"/>
</dbReference>
<name>A0A177TMV5_9BASI</name>
<feature type="domain" description="U-box" evidence="12">
    <location>
        <begin position="1079"/>
        <end position="1153"/>
    </location>
</feature>
<dbReference type="GO" id="GO:0034450">
    <property type="term" value="F:ubiquitin-ubiquitin ligase activity"/>
    <property type="evidence" value="ECO:0007669"/>
    <property type="project" value="InterPro"/>
</dbReference>
<feature type="region of interest" description="Disordered" evidence="11">
    <location>
        <begin position="294"/>
        <end position="324"/>
    </location>
</feature>
<evidence type="ECO:0000256" key="11">
    <source>
        <dbReference type="SAM" id="MobiDB-lite"/>
    </source>
</evidence>
<dbReference type="SUPFAM" id="SSF57850">
    <property type="entry name" value="RING/U-box"/>
    <property type="match status" value="1"/>
</dbReference>
<protein>
    <recommendedName>
        <fullName evidence="6">RING-type E3 ubiquitin transferase</fullName>
        <ecNumber evidence="6">2.3.2.27</ecNumber>
    </recommendedName>
</protein>
<dbReference type="GO" id="GO:0005737">
    <property type="term" value="C:cytoplasm"/>
    <property type="evidence" value="ECO:0007669"/>
    <property type="project" value="UniProtKB-SubCell"/>
</dbReference>
<keyword evidence="9" id="KW-0833">Ubl conjugation pathway</keyword>
<dbReference type="GO" id="GO:0005634">
    <property type="term" value="C:nucleus"/>
    <property type="evidence" value="ECO:0007669"/>
    <property type="project" value="UniProtKB-SubCell"/>
</dbReference>
<dbReference type="PANTHER" id="PTHR13931:SF2">
    <property type="entry name" value="UBIQUITIN CONJUGATION FACTOR E4 B"/>
    <property type="match status" value="1"/>
</dbReference>
<dbReference type="InterPro" id="IPR013083">
    <property type="entry name" value="Znf_RING/FYVE/PHD"/>
</dbReference>
<keyword evidence="7" id="KW-0963">Cytoplasm</keyword>
<feature type="compositionally biased region" description="Low complexity" evidence="11">
    <location>
        <begin position="302"/>
        <end position="320"/>
    </location>
</feature>
<dbReference type="InterPro" id="IPR003613">
    <property type="entry name" value="Ubox_domain"/>
</dbReference>
<evidence type="ECO:0000256" key="10">
    <source>
        <dbReference type="ARBA" id="ARBA00023242"/>
    </source>
</evidence>
<reference evidence="13" key="1">
    <citation type="submission" date="2016-04" db="EMBL/GenBank/DDBJ databases">
        <authorList>
            <person name="Nguyen H.D."/>
            <person name="Samba Siva P."/>
            <person name="Cullis J."/>
            <person name="Levesque C.A."/>
            <person name="Hambleton S."/>
        </authorList>
    </citation>
    <scope>NUCLEOTIDE SEQUENCE</scope>
    <source>
        <strain evidence="13">DAOMC 236416</strain>
    </source>
</reference>
<keyword evidence="8" id="KW-0808">Transferase</keyword>
<dbReference type="GO" id="GO:0036503">
    <property type="term" value="P:ERAD pathway"/>
    <property type="evidence" value="ECO:0007669"/>
    <property type="project" value="InterPro"/>
</dbReference>
<evidence type="ECO:0000259" key="12">
    <source>
        <dbReference type="PROSITE" id="PS51698"/>
    </source>
</evidence>
<evidence type="ECO:0000313" key="14">
    <source>
        <dbReference type="Proteomes" id="UP000077521"/>
    </source>
</evidence>
<dbReference type="GO" id="GO:0000151">
    <property type="term" value="C:ubiquitin ligase complex"/>
    <property type="evidence" value="ECO:0007669"/>
    <property type="project" value="InterPro"/>
</dbReference>
<dbReference type="AlphaFoldDB" id="A0A177TMV5"/>
<feature type="region of interest" description="Disordered" evidence="11">
    <location>
        <begin position="29"/>
        <end position="56"/>
    </location>
</feature>
<organism evidence="13 14">
    <name type="scientific">Tilletia indica</name>
    <dbReference type="NCBI Taxonomy" id="43049"/>
    <lineage>
        <taxon>Eukaryota</taxon>
        <taxon>Fungi</taxon>
        <taxon>Dikarya</taxon>
        <taxon>Basidiomycota</taxon>
        <taxon>Ustilaginomycotina</taxon>
        <taxon>Exobasidiomycetes</taxon>
        <taxon>Tilletiales</taxon>
        <taxon>Tilletiaceae</taxon>
        <taxon>Tilletia</taxon>
    </lineage>
</organism>
<keyword evidence="10" id="KW-0539">Nucleus</keyword>
<dbReference type="FunFam" id="3.30.40.10:FF:000055">
    <property type="entry name" value="Ubiquitin conjugation factor e4 a"/>
    <property type="match status" value="1"/>
</dbReference>
<dbReference type="CDD" id="cd16657">
    <property type="entry name" value="RING-Ubox_UBE4A"/>
    <property type="match status" value="1"/>
</dbReference>
<evidence type="ECO:0000256" key="6">
    <source>
        <dbReference type="ARBA" id="ARBA00012483"/>
    </source>
</evidence>
<dbReference type="GO" id="GO:0000209">
    <property type="term" value="P:protein polyubiquitination"/>
    <property type="evidence" value="ECO:0007669"/>
    <property type="project" value="TreeGrafter"/>
</dbReference>
<comment type="similarity">
    <text evidence="5">Belongs to the ubiquitin conjugation factor E4 family.</text>
</comment>
<evidence type="ECO:0000256" key="3">
    <source>
        <dbReference type="ARBA" id="ARBA00004496"/>
    </source>
</evidence>
<dbReference type="InterPro" id="IPR045132">
    <property type="entry name" value="UBE4"/>
</dbReference>